<dbReference type="Pfam" id="PF11306">
    <property type="entry name" value="DUF3108"/>
    <property type="match status" value="1"/>
</dbReference>
<reference evidence="2" key="1">
    <citation type="submission" date="2020-10" db="EMBL/GenBank/DDBJ databases">
        <authorList>
            <person name="Gilroy R."/>
        </authorList>
    </citation>
    <scope>NUCLEOTIDE SEQUENCE</scope>
    <source>
        <strain evidence="2">6919</strain>
    </source>
</reference>
<organism evidence="2 3">
    <name type="scientific">Candidatus Limisoma faecipullorum</name>
    <dbReference type="NCBI Taxonomy" id="2840854"/>
    <lineage>
        <taxon>Bacteria</taxon>
        <taxon>Pseudomonadati</taxon>
        <taxon>Bacteroidota</taxon>
        <taxon>Bacteroidia</taxon>
        <taxon>Bacteroidales</taxon>
        <taxon>Candidatus Limisoma</taxon>
    </lineage>
</organism>
<gene>
    <name evidence="2" type="ORF">IAB88_08725</name>
</gene>
<protein>
    <submittedName>
        <fullName evidence="2">DUF3108 domain-containing protein</fullName>
    </submittedName>
</protein>
<evidence type="ECO:0000313" key="2">
    <source>
        <dbReference type="EMBL" id="MBO8477060.1"/>
    </source>
</evidence>
<evidence type="ECO:0000313" key="3">
    <source>
        <dbReference type="Proteomes" id="UP000823598"/>
    </source>
</evidence>
<evidence type="ECO:0000256" key="1">
    <source>
        <dbReference type="SAM" id="SignalP"/>
    </source>
</evidence>
<dbReference type="AlphaFoldDB" id="A0A9D9IRK0"/>
<name>A0A9D9IRK0_9BACT</name>
<dbReference type="EMBL" id="JADIMC010000100">
    <property type="protein sequence ID" value="MBO8477060.1"/>
    <property type="molecule type" value="Genomic_DNA"/>
</dbReference>
<sequence>MKHKYVIIFLLFMPSLVNASAFHNERLSYQIIYHLGIIWKHAGSATLTLTGNGNNYDAQLAARTVSWADRIFKVRDTLSCSIRKNGLLPLRYVKAAHEGKGIVHDTVKYVYDNGGNVTAQCIHHRTGRDPQHITLHSQGRSLDMLSVFYYIRTIDFSKMKENSTSEITVFSGRRKETLRIKYAGIEEIELRDKSRHKAFHVKFAFTQDGQTKSSDDLDTWISTDSSRIPLMLCGKLPIGEIRCYYAK</sequence>
<proteinExistence type="predicted"/>
<dbReference type="Proteomes" id="UP000823598">
    <property type="component" value="Unassembled WGS sequence"/>
</dbReference>
<comment type="caution">
    <text evidence="2">The sequence shown here is derived from an EMBL/GenBank/DDBJ whole genome shotgun (WGS) entry which is preliminary data.</text>
</comment>
<feature type="chain" id="PRO_5038495827" evidence="1">
    <location>
        <begin position="20"/>
        <end position="247"/>
    </location>
</feature>
<keyword evidence="1" id="KW-0732">Signal</keyword>
<feature type="signal peptide" evidence="1">
    <location>
        <begin position="1"/>
        <end position="19"/>
    </location>
</feature>
<dbReference type="InterPro" id="IPR021457">
    <property type="entry name" value="DUF3108"/>
</dbReference>
<reference evidence="2" key="2">
    <citation type="journal article" date="2021" name="PeerJ">
        <title>Extensive microbial diversity within the chicken gut microbiome revealed by metagenomics and culture.</title>
        <authorList>
            <person name="Gilroy R."/>
            <person name="Ravi A."/>
            <person name="Getino M."/>
            <person name="Pursley I."/>
            <person name="Horton D.L."/>
            <person name="Alikhan N.F."/>
            <person name="Baker D."/>
            <person name="Gharbi K."/>
            <person name="Hall N."/>
            <person name="Watson M."/>
            <person name="Adriaenssens E.M."/>
            <person name="Foster-Nyarko E."/>
            <person name="Jarju S."/>
            <person name="Secka A."/>
            <person name="Antonio M."/>
            <person name="Oren A."/>
            <person name="Chaudhuri R.R."/>
            <person name="La Ragione R."/>
            <person name="Hildebrand F."/>
            <person name="Pallen M.J."/>
        </authorList>
    </citation>
    <scope>NUCLEOTIDE SEQUENCE</scope>
    <source>
        <strain evidence="2">6919</strain>
    </source>
</reference>
<accession>A0A9D9IRK0</accession>